<evidence type="ECO:0000259" key="1">
    <source>
        <dbReference type="PROSITE" id="PS51499"/>
    </source>
</evidence>
<reference evidence="2 3" key="1">
    <citation type="submission" date="2019-07" db="EMBL/GenBank/DDBJ databases">
        <title>De Novo Assembly of kiwifruit Actinidia rufa.</title>
        <authorList>
            <person name="Sugita-Konishi S."/>
            <person name="Sato K."/>
            <person name="Mori E."/>
            <person name="Abe Y."/>
            <person name="Kisaki G."/>
            <person name="Hamano K."/>
            <person name="Suezawa K."/>
            <person name="Otani M."/>
            <person name="Fukuda T."/>
            <person name="Manabe T."/>
            <person name="Gomi K."/>
            <person name="Tabuchi M."/>
            <person name="Akimitsu K."/>
            <person name="Kataoka I."/>
        </authorList>
    </citation>
    <scope>NUCLEOTIDE SEQUENCE [LARGE SCALE GENOMIC DNA]</scope>
    <source>
        <strain evidence="3">cv. Fuchu</strain>
    </source>
</reference>
<name>A0A7J0FI43_9ERIC</name>
<dbReference type="OrthoDB" id="1898723at2759"/>
<dbReference type="AlphaFoldDB" id="A0A7J0FI43"/>
<dbReference type="EMBL" id="BJWL01000012">
    <property type="protein sequence ID" value="GFY97859.1"/>
    <property type="molecule type" value="Genomic_DNA"/>
</dbReference>
<dbReference type="Pfam" id="PF05634">
    <property type="entry name" value="APO_RNA-bind"/>
    <property type="match status" value="2"/>
</dbReference>
<dbReference type="Proteomes" id="UP000585474">
    <property type="component" value="Unassembled WGS sequence"/>
</dbReference>
<dbReference type="GO" id="GO:0003723">
    <property type="term" value="F:RNA binding"/>
    <property type="evidence" value="ECO:0007669"/>
    <property type="project" value="InterPro"/>
</dbReference>
<evidence type="ECO:0000313" key="3">
    <source>
        <dbReference type="Proteomes" id="UP000585474"/>
    </source>
</evidence>
<feature type="domain" description="APO" evidence="1">
    <location>
        <begin position="90"/>
        <end position="175"/>
    </location>
</feature>
<proteinExistence type="predicted"/>
<organism evidence="2 3">
    <name type="scientific">Actinidia rufa</name>
    <dbReference type="NCBI Taxonomy" id="165716"/>
    <lineage>
        <taxon>Eukaryota</taxon>
        <taxon>Viridiplantae</taxon>
        <taxon>Streptophyta</taxon>
        <taxon>Embryophyta</taxon>
        <taxon>Tracheophyta</taxon>
        <taxon>Spermatophyta</taxon>
        <taxon>Magnoliopsida</taxon>
        <taxon>eudicotyledons</taxon>
        <taxon>Gunneridae</taxon>
        <taxon>Pentapetalae</taxon>
        <taxon>asterids</taxon>
        <taxon>Ericales</taxon>
        <taxon>Actinidiaceae</taxon>
        <taxon>Actinidia</taxon>
    </lineage>
</organism>
<evidence type="ECO:0000313" key="2">
    <source>
        <dbReference type="EMBL" id="GFY97859.1"/>
    </source>
</evidence>
<accession>A0A7J0FI43</accession>
<comment type="caution">
    <text evidence="2">The sequence shown here is derived from an EMBL/GenBank/DDBJ whole genome shotgun (WGS) entry which is preliminary data.</text>
</comment>
<keyword evidence="3" id="KW-1185">Reference proteome</keyword>
<dbReference type="PROSITE" id="PS51499">
    <property type="entry name" value="APO"/>
    <property type="match status" value="1"/>
</dbReference>
<gene>
    <name evidence="2" type="ORF">Acr_12g0004000</name>
</gene>
<sequence length="190" mass="21330">MFQGVIQHHQRFDFERVPAVVELCWKAGADPHDESLNTNSWNSENVEGTVHGAESLSPEDLRLIARGTLKAWEILRSGVQKLLMVYPAKVCNHCSEVHVGPSGHKTRLCGLFKFESWHGTHFWKKAEVDDLVSLKVVWYQRPQDPPVLLNEGWEFYGHAPAVVDLCVKAGAVVPSKYLCMMKVQGLSAPV</sequence>
<dbReference type="InterPro" id="IPR023342">
    <property type="entry name" value="APO_dom"/>
</dbReference>
<protein>
    <submittedName>
        <fullName evidence="2">APO RNA-binding protein</fullName>
    </submittedName>
</protein>